<feature type="domain" description="Flagellin C-terminal" evidence="5">
    <location>
        <begin position="307"/>
        <end position="391"/>
    </location>
</feature>
<dbReference type="RefSeq" id="WP_107891907.1">
    <property type="nucleotide sequence ID" value="NZ_NHSI01000036.1"/>
</dbReference>
<evidence type="ECO:0000256" key="3">
    <source>
        <dbReference type="RuleBase" id="RU362073"/>
    </source>
</evidence>
<evidence type="ECO:0000313" key="7">
    <source>
        <dbReference type="Proteomes" id="UP000243859"/>
    </source>
</evidence>
<dbReference type="PANTHER" id="PTHR42792:SF2">
    <property type="entry name" value="FLAGELLIN"/>
    <property type="match status" value="1"/>
</dbReference>
<dbReference type="InterPro" id="IPR001492">
    <property type="entry name" value="Flagellin"/>
</dbReference>
<dbReference type="Pfam" id="PF00669">
    <property type="entry name" value="Flagellin_N"/>
    <property type="match status" value="1"/>
</dbReference>
<evidence type="ECO:0000256" key="1">
    <source>
        <dbReference type="ARBA" id="ARBA00005709"/>
    </source>
</evidence>
<dbReference type="GO" id="GO:0005198">
    <property type="term" value="F:structural molecule activity"/>
    <property type="evidence" value="ECO:0007669"/>
    <property type="project" value="UniProtKB-UniRule"/>
</dbReference>
<dbReference type="PANTHER" id="PTHR42792">
    <property type="entry name" value="FLAGELLIN"/>
    <property type="match status" value="1"/>
</dbReference>
<dbReference type="InterPro" id="IPR046358">
    <property type="entry name" value="Flagellin_C"/>
</dbReference>
<keyword evidence="6" id="KW-0282">Flagellum</keyword>
<keyword evidence="2 3" id="KW-0975">Bacterial flagellum</keyword>
<accession>A0A2T5BSE2</accession>
<dbReference type="Pfam" id="PF00700">
    <property type="entry name" value="Flagellin_C"/>
    <property type="match status" value="1"/>
</dbReference>
<keyword evidence="6" id="KW-0966">Cell projection</keyword>
<dbReference type="Proteomes" id="UP000243859">
    <property type="component" value="Unassembled WGS sequence"/>
</dbReference>
<feature type="domain" description="Flagellin N-terminal" evidence="4">
    <location>
        <begin position="4"/>
        <end position="139"/>
    </location>
</feature>
<dbReference type="InterPro" id="IPR001029">
    <property type="entry name" value="Flagellin_N"/>
</dbReference>
<keyword evidence="7" id="KW-1185">Reference proteome</keyword>
<dbReference type="AlphaFoldDB" id="A0A2T5BSE2"/>
<protein>
    <recommendedName>
        <fullName evidence="3">Flagellin</fullName>
    </recommendedName>
</protein>
<sequence length="392" mass="40104">MSSILTNNSAMVALQTLKGINKDLAQTQGEISTGKSVASSKDNAAVWAIAKVMESDVQGFKTISDSLALGQSTVAVARNAAESVTDLLKEMKTKITSAQESNVDREKLQTDVEALTEQIKSVVGSAQFNGLNFLNGSTTDATEILSSLDRDSAGNVTANSISVAAQDLRVGGTNSTNTAAVGTVGAGATVGAAFTFQGGGAALPASDVTVDNDNLDEIIAGDVITITVGDKTASYTIAEGDDDAAIDAAVGAALTDAGITNVVYTAGTVENDTAGDLEIGIQVARGGLGELSGFDVTTDQGAKDALTSIEGLIQKSVNAASEFGSVERRIDIQNEFVGKLMNSMNAGIGTLVDADMEEASARLKALQVQQQLGTQALSIANQAPQSLLSLFR</sequence>
<gene>
    <name evidence="6" type="ORF">C8N32_10716</name>
</gene>
<evidence type="ECO:0000259" key="5">
    <source>
        <dbReference type="Pfam" id="PF00700"/>
    </source>
</evidence>
<dbReference type="Gene3D" id="1.20.1330.10">
    <property type="entry name" value="f41 fragment of flagellin, N-terminal domain"/>
    <property type="match status" value="1"/>
</dbReference>
<dbReference type="GO" id="GO:0005576">
    <property type="term" value="C:extracellular region"/>
    <property type="evidence" value="ECO:0007669"/>
    <property type="project" value="UniProtKB-SubCell"/>
</dbReference>
<comment type="subcellular location">
    <subcellularLocation>
        <location evidence="3">Secreted</location>
    </subcellularLocation>
    <subcellularLocation>
        <location evidence="3">Bacterial flagellum</location>
    </subcellularLocation>
</comment>
<keyword evidence="3" id="KW-0964">Secreted</keyword>
<reference evidence="6 7" key="1">
    <citation type="submission" date="2018-04" db="EMBL/GenBank/DDBJ databases">
        <title>Genomic Encyclopedia of Archaeal and Bacterial Type Strains, Phase II (KMG-II): from individual species to whole genera.</title>
        <authorList>
            <person name="Goeker M."/>
        </authorList>
    </citation>
    <scope>NUCLEOTIDE SEQUENCE [LARGE SCALE GENOMIC DNA]</scope>
    <source>
        <strain evidence="6 7">DSM 18064</strain>
    </source>
</reference>
<comment type="function">
    <text evidence="3">Flagellin is the subunit protein which polymerizes to form the filaments of bacterial flagella.</text>
</comment>
<dbReference type="OrthoDB" id="8328560at2"/>
<evidence type="ECO:0000259" key="4">
    <source>
        <dbReference type="Pfam" id="PF00669"/>
    </source>
</evidence>
<comment type="caution">
    <text evidence="6">The sequence shown here is derived from an EMBL/GenBank/DDBJ whole genome shotgun (WGS) entry which is preliminary data.</text>
</comment>
<comment type="similarity">
    <text evidence="1 3">Belongs to the bacterial flagellin family.</text>
</comment>
<dbReference type="PRINTS" id="PR00207">
    <property type="entry name" value="FLAGELLIN"/>
</dbReference>
<name>A0A2T5BSE2_9RHOB</name>
<dbReference type="SUPFAM" id="SSF64518">
    <property type="entry name" value="Phase 1 flagellin"/>
    <property type="match status" value="1"/>
</dbReference>
<evidence type="ECO:0000313" key="6">
    <source>
        <dbReference type="EMBL" id="PTN02250.1"/>
    </source>
</evidence>
<proteinExistence type="inferred from homology"/>
<dbReference type="EMBL" id="QAAA01000007">
    <property type="protein sequence ID" value="PTN02250.1"/>
    <property type="molecule type" value="Genomic_DNA"/>
</dbReference>
<keyword evidence="6" id="KW-0969">Cilium</keyword>
<dbReference type="GO" id="GO:0009288">
    <property type="term" value="C:bacterial-type flagellum"/>
    <property type="evidence" value="ECO:0007669"/>
    <property type="project" value="UniProtKB-SubCell"/>
</dbReference>
<organism evidence="6 7">
    <name type="scientific">Rhodovulum imhoffii</name>
    <dbReference type="NCBI Taxonomy" id="365340"/>
    <lineage>
        <taxon>Bacteria</taxon>
        <taxon>Pseudomonadati</taxon>
        <taxon>Pseudomonadota</taxon>
        <taxon>Alphaproteobacteria</taxon>
        <taxon>Rhodobacterales</taxon>
        <taxon>Paracoccaceae</taxon>
        <taxon>Rhodovulum</taxon>
    </lineage>
</organism>
<evidence type="ECO:0000256" key="2">
    <source>
        <dbReference type="ARBA" id="ARBA00023143"/>
    </source>
</evidence>